<keyword evidence="4 11" id="KW-0479">Metal-binding</keyword>
<dbReference type="OrthoDB" id="250531at2"/>
<dbReference type="Pfam" id="PF10509">
    <property type="entry name" value="GalKase_gal_bdg"/>
    <property type="match status" value="1"/>
</dbReference>
<evidence type="ECO:0000256" key="6">
    <source>
        <dbReference type="ARBA" id="ARBA00022777"/>
    </source>
</evidence>
<evidence type="ECO:0000256" key="4">
    <source>
        <dbReference type="ARBA" id="ARBA00022723"/>
    </source>
</evidence>
<sequence length="387" mass="42976">MELNTLKSTFINNFGKEPTSLFFSPGRINLIGEHIDYNGGFVFPCPITLGTFAAASLRDDRICRAYSLNFESLGVIEFSLDDLSYKKDDNWTNYLKGVLKVLIEKGYKIDKGIDLVINGNLPNGAGLSSSASLEMLIVKILDTFFSLNISKVDAALIGKEVENTYIGVNSGIMDQFAISLGEKDKAILLDCNSLYYEYVPLNLGDNSIIIMNTNKRRELADSKYNERRKECDDSLDTLKKYTNISSLCELTSLEFETYKDKIEDSNKLRRCVHAISENERVKDAVKALKENNLELFGQLMNQSHISLRDDYEVTGKELDTLAENAWKQPGVLGARMTGAGFGGCAIAIVNNAHVDEFIKNVGQAYKDAIGYEASFYVASIGNGPTEL</sequence>
<feature type="binding site" evidence="11">
    <location>
        <position position="130"/>
    </location>
    <ligand>
        <name>Mg(2+)</name>
        <dbReference type="ChEBI" id="CHEBI:18420"/>
    </ligand>
</feature>
<dbReference type="UniPathway" id="UPA00214"/>
<dbReference type="PATRIC" id="fig|1502.177.peg.1835"/>
<dbReference type="SUPFAM" id="SSF54211">
    <property type="entry name" value="Ribosomal protein S5 domain 2-like"/>
    <property type="match status" value="1"/>
</dbReference>
<dbReference type="Pfam" id="PF00288">
    <property type="entry name" value="GHMP_kinases_N"/>
    <property type="match status" value="1"/>
</dbReference>
<dbReference type="PANTHER" id="PTHR10457">
    <property type="entry name" value="MEVALONATE KINASE/GALACTOKINASE"/>
    <property type="match status" value="1"/>
</dbReference>
<dbReference type="InterPro" id="IPR000705">
    <property type="entry name" value="Galactokinase"/>
</dbReference>
<accession>A0A127EIY5</accession>
<keyword evidence="3 11" id="KW-0808">Transferase</keyword>
<dbReference type="SUPFAM" id="SSF55060">
    <property type="entry name" value="GHMP Kinase, C-terminal domain"/>
    <property type="match status" value="1"/>
</dbReference>
<dbReference type="RefSeq" id="WP_061428294.1">
    <property type="nucleotide sequence ID" value="NZ_CATNZO010000001.1"/>
</dbReference>
<dbReference type="EMBL" id="CP010994">
    <property type="protein sequence ID" value="AMN35873.1"/>
    <property type="molecule type" value="Genomic_DNA"/>
</dbReference>
<evidence type="ECO:0000256" key="3">
    <source>
        <dbReference type="ARBA" id="ARBA00022679"/>
    </source>
</evidence>
<dbReference type="PROSITE" id="PS00106">
    <property type="entry name" value="GALACTOKINASE"/>
    <property type="match status" value="1"/>
</dbReference>
<dbReference type="InterPro" id="IPR020568">
    <property type="entry name" value="Ribosomal_Su5_D2-typ_SF"/>
</dbReference>
<evidence type="ECO:0000256" key="1">
    <source>
        <dbReference type="ARBA" id="ARBA00006566"/>
    </source>
</evidence>
<dbReference type="HAMAP" id="MF_00246">
    <property type="entry name" value="Galactokinase"/>
    <property type="match status" value="1"/>
</dbReference>
<evidence type="ECO:0000259" key="15">
    <source>
        <dbReference type="Pfam" id="PF10509"/>
    </source>
</evidence>
<evidence type="ECO:0000256" key="11">
    <source>
        <dbReference type="HAMAP-Rule" id="MF_00246"/>
    </source>
</evidence>
<dbReference type="NCBIfam" id="TIGR00131">
    <property type="entry name" value="gal_kin"/>
    <property type="match status" value="1"/>
</dbReference>
<feature type="domain" description="GHMP kinase N-terminal" evidence="13">
    <location>
        <begin position="93"/>
        <end position="181"/>
    </location>
</feature>
<evidence type="ECO:0000256" key="9">
    <source>
        <dbReference type="ARBA" id="ARBA00023144"/>
    </source>
</evidence>
<dbReference type="Pfam" id="PF08544">
    <property type="entry name" value="GHMP_kinases_C"/>
    <property type="match status" value="1"/>
</dbReference>
<comment type="pathway">
    <text evidence="11">Carbohydrate metabolism; galactose metabolism.</text>
</comment>
<dbReference type="InterPro" id="IPR019539">
    <property type="entry name" value="GalKase_N"/>
</dbReference>
<dbReference type="PRINTS" id="PR00473">
    <property type="entry name" value="GALCTOKINASE"/>
</dbReference>
<feature type="domain" description="GHMP kinase C-terminal" evidence="14">
    <location>
        <begin position="284"/>
        <end position="366"/>
    </location>
</feature>
<evidence type="ECO:0000313" key="17">
    <source>
        <dbReference type="Proteomes" id="UP000070260"/>
    </source>
</evidence>
<dbReference type="InterPro" id="IPR014721">
    <property type="entry name" value="Ribsml_uS5_D2-typ_fold_subgr"/>
</dbReference>
<dbReference type="InterPro" id="IPR036554">
    <property type="entry name" value="GHMP_kinase_C_sf"/>
</dbReference>
<reference evidence="16 17" key="1">
    <citation type="journal article" date="2016" name="PLoS ONE">
        <title>Plasmid Characterization and Chromosome Analysis of Two netF+ Clostridium perfringens Isolates Associated with Foal and Canine Necrotizing Enteritis.</title>
        <authorList>
            <person name="Mehdizadeh Gohari I."/>
            <person name="Kropinski A.M."/>
            <person name="Weese S.J."/>
            <person name="Parreira V.R."/>
            <person name="Whitehead A.E."/>
            <person name="Boerlin P."/>
            <person name="Prescott J.F."/>
        </authorList>
    </citation>
    <scope>NUCLEOTIDE SEQUENCE [LARGE SCALE GENOMIC DNA]</scope>
    <source>
        <strain evidence="16 17">JP838</strain>
    </source>
</reference>
<evidence type="ECO:0000256" key="12">
    <source>
        <dbReference type="NCBIfam" id="TIGR00131"/>
    </source>
</evidence>
<dbReference type="PROSITE" id="PS00627">
    <property type="entry name" value="GHMP_KINASES_ATP"/>
    <property type="match status" value="1"/>
</dbReference>
<dbReference type="GO" id="GO:0004335">
    <property type="term" value="F:galactokinase activity"/>
    <property type="evidence" value="ECO:0007669"/>
    <property type="project" value="UniProtKB-UniRule"/>
</dbReference>
<dbReference type="Gene3D" id="3.30.70.890">
    <property type="entry name" value="GHMP kinase, C-terminal domain"/>
    <property type="match status" value="1"/>
</dbReference>
<keyword evidence="5 11" id="KW-0547">Nucleotide-binding</keyword>
<dbReference type="PIRSF" id="PIRSF000530">
    <property type="entry name" value="Galactokinase"/>
    <property type="match status" value="1"/>
</dbReference>
<dbReference type="FunFam" id="3.30.230.10:FF:000017">
    <property type="entry name" value="Galactokinase"/>
    <property type="match status" value="1"/>
</dbReference>
<protein>
    <recommendedName>
        <fullName evidence="11 12">Galactokinase</fullName>
        <ecNumber evidence="11 12">2.7.1.6</ecNumber>
    </recommendedName>
    <alternativeName>
        <fullName evidence="11">Galactose kinase</fullName>
    </alternativeName>
</protein>
<feature type="site" description="Transition state stabilizer" evidence="11">
    <location>
        <position position="27"/>
    </location>
</feature>
<dbReference type="AlphaFoldDB" id="A0A127EIY5"/>
<gene>
    <name evidence="11" type="primary">galK</name>
    <name evidence="16" type="ORF">JFP838_08945</name>
</gene>
<dbReference type="EC" id="2.7.1.6" evidence="11 12"/>
<feature type="binding site" evidence="11">
    <location>
        <position position="224"/>
    </location>
    <ligand>
        <name>substrate</name>
    </ligand>
</feature>
<dbReference type="InterPro" id="IPR013750">
    <property type="entry name" value="GHMP_kinase_C_dom"/>
</dbReference>
<evidence type="ECO:0000256" key="5">
    <source>
        <dbReference type="ARBA" id="ARBA00022741"/>
    </source>
</evidence>
<proteinExistence type="inferred from homology"/>
<evidence type="ECO:0000256" key="8">
    <source>
        <dbReference type="ARBA" id="ARBA00022842"/>
    </source>
</evidence>
<evidence type="ECO:0000256" key="10">
    <source>
        <dbReference type="ARBA" id="ARBA00023277"/>
    </source>
</evidence>
<dbReference type="InterPro" id="IPR006204">
    <property type="entry name" value="GHMP_kinase_N_dom"/>
</dbReference>
<dbReference type="GO" id="GO:0006012">
    <property type="term" value="P:galactose metabolic process"/>
    <property type="evidence" value="ECO:0007669"/>
    <property type="project" value="UniProtKB-UniRule"/>
</dbReference>
<dbReference type="PRINTS" id="PR00959">
    <property type="entry name" value="MEVGALKINASE"/>
</dbReference>
<keyword evidence="8 11" id="KW-0460">Magnesium</keyword>
<feature type="binding site" evidence="11">
    <location>
        <position position="67"/>
    </location>
    <ligand>
        <name>ATP</name>
        <dbReference type="ChEBI" id="CHEBI:30616"/>
    </ligand>
</feature>
<dbReference type="GO" id="GO:0000287">
    <property type="term" value="F:magnesium ion binding"/>
    <property type="evidence" value="ECO:0007669"/>
    <property type="project" value="UniProtKB-UniRule"/>
</dbReference>
<evidence type="ECO:0000256" key="7">
    <source>
        <dbReference type="ARBA" id="ARBA00022840"/>
    </source>
</evidence>
<dbReference type="FunFam" id="3.30.70.890:FF:000001">
    <property type="entry name" value="Galactokinase"/>
    <property type="match status" value="1"/>
</dbReference>
<keyword evidence="2 11" id="KW-0963">Cytoplasm</keyword>
<dbReference type="InterPro" id="IPR022963">
    <property type="entry name" value="Galactokinase_bac"/>
</dbReference>
<dbReference type="GO" id="GO:0005829">
    <property type="term" value="C:cytosol"/>
    <property type="evidence" value="ECO:0007669"/>
    <property type="project" value="TreeGrafter"/>
</dbReference>
<evidence type="ECO:0000313" key="16">
    <source>
        <dbReference type="EMBL" id="AMN35873.1"/>
    </source>
</evidence>
<evidence type="ECO:0000259" key="14">
    <source>
        <dbReference type="Pfam" id="PF08544"/>
    </source>
</evidence>
<comment type="subcellular location">
    <subcellularLocation>
        <location evidence="11">Cytoplasm</location>
    </subcellularLocation>
</comment>
<dbReference type="GO" id="GO:0005524">
    <property type="term" value="F:ATP binding"/>
    <property type="evidence" value="ECO:0007669"/>
    <property type="project" value="UniProtKB-UniRule"/>
</dbReference>
<keyword evidence="6 11" id="KW-0418">Kinase</keyword>
<feature type="active site" description="Proton acceptor" evidence="11">
    <location>
        <position position="174"/>
    </location>
</feature>
<organism evidence="16 17">
    <name type="scientific">Clostridium perfringens</name>
    <dbReference type="NCBI Taxonomy" id="1502"/>
    <lineage>
        <taxon>Bacteria</taxon>
        <taxon>Bacillati</taxon>
        <taxon>Bacillota</taxon>
        <taxon>Clostridia</taxon>
        <taxon>Eubacteriales</taxon>
        <taxon>Clostridiaceae</taxon>
        <taxon>Clostridium</taxon>
    </lineage>
</organism>
<feature type="binding site" evidence="11">
    <location>
        <begin position="124"/>
        <end position="130"/>
    </location>
    <ligand>
        <name>ATP</name>
        <dbReference type="ChEBI" id="CHEBI:30616"/>
    </ligand>
</feature>
<feature type="binding site" evidence="11">
    <location>
        <begin position="33"/>
        <end position="36"/>
    </location>
    <ligand>
        <name>substrate</name>
    </ligand>
</feature>
<dbReference type="NCBIfam" id="NF003705">
    <property type="entry name" value="PRK05322.1"/>
    <property type="match status" value="1"/>
</dbReference>
<feature type="binding site" evidence="11">
    <location>
        <position position="162"/>
    </location>
    <ligand>
        <name>Mg(2+)</name>
        <dbReference type="ChEBI" id="CHEBI:18420"/>
    </ligand>
</feature>
<comment type="function">
    <text evidence="11">Catalyzes the transfer of the gamma-phosphate of ATP to D-galactose to form alpha-D-galactose-1-phosphate (Gal-1-P).</text>
</comment>
<keyword evidence="9 11" id="KW-0299">Galactose metabolism</keyword>
<dbReference type="PANTHER" id="PTHR10457:SF7">
    <property type="entry name" value="GALACTOKINASE-RELATED"/>
    <property type="match status" value="1"/>
</dbReference>
<keyword evidence="10 11" id="KW-0119">Carbohydrate metabolism</keyword>
<evidence type="ECO:0000259" key="13">
    <source>
        <dbReference type="Pfam" id="PF00288"/>
    </source>
</evidence>
<name>A0A127EIY5_CLOPF</name>
<dbReference type="InterPro" id="IPR019741">
    <property type="entry name" value="Galactokinase_CS"/>
</dbReference>
<comment type="similarity">
    <text evidence="1 11">Belongs to the GHMP kinase family. GalK subfamily.</text>
</comment>
<dbReference type="InterPro" id="IPR006206">
    <property type="entry name" value="Mevalonate/galactokinase"/>
</dbReference>
<feature type="domain" description="Galactokinase N-terminal" evidence="15">
    <location>
        <begin position="9"/>
        <end position="56"/>
    </location>
</feature>
<comment type="catalytic activity">
    <reaction evidence="11">
        <text>alpha-D-galactose + ATP = alpha-D-galactose 1-phosphate + ADP + H(+)</text>
        <dbReference type="Rhea" id="RHEA:13553"/>
        <dbReference type="ChEBI" id="CHEBI:15378"/>
        <dbReference type="ChEBI" id="CHEBI:28061"/>
        <dbReference type="ChEBI" id="CHEBI:30616"/>
        <dbReference type="ChEBI" id="CHEBI:58336"/>
        <dbReference type="ChEBI" id="CHEBI:456216"/>
        <dbReference type="EC" id="2.7.1.6"/>
    </reaction>
</comment>
<evidence type="ECO:0000256" key="2">
    <source>
        <dbReference type="ARBA" id="ARBA00022490"/>
    </source>
</evidence>
<dbReference type="Gene3D" id="3.30.230.10">
    <property type="match status" value="1"/>
</dbReference>
<dbReference type="InterPro" id="IPR006203">
    <property type="entry name" value="GHMP_knse_ATP-bd_CS"/>
</dbReference>
<dbReference type="Proteomes" id="UP000070260">
    <property type="component" value="Chromosome"/>
</dbReference>
<keyword evidence="7 11" id="KW-0067">ATP-binding</keyword>